<dbReference type="SUPFAM" id="SSF101898">
    <property type="entry name" value="NHL repeat"/>
    <property type="match status" value="1"/>
</dbReference>
<feature type="signal peptide" evidence="1">
    <location>
        <begin position="1"/>
        <end position="21"/>
    </location>
</feature>
<name>A0AAU7DHJ2_9BACT</name>
<organism evidence="2">
    <name type="scientific">Telmatobacter sp. DSM 110680</name>
    <dbReference type="NCBI Taxonomy" id="3036704"/>
    <lineage>
        <taxon>Bacteria</taxon>
        <taxon>Pseudomonadati</taxon>
        <taxon>Acidobacteriota</taxon>
        <taxon>Terriglobia</taxon>
        <taxon>Terriglobales</taxon>
        <taxon>Acidobacteriaceae</taxon>
        <taxon>Telmatobacter</taxon>
    </lineage>
</organism>
<sequence length="355" mass="35154">MRSSKRTLFSSLGTGLLFVLASCGGGGSGNSGGSGDPAGGANLAGNSIYVLSGVATDVVQLSRTASGAAAPTAIIQGTPTASGFGTSFSGLAIDPAGNLFVGYTSGTPAANVTVQILEYPPGANGTAKPATTIATGLSQGPLCLEVDHAGNLYAGEWVTGIYMFSPANGGNFVQSKMIGGAATTISVPVQMAVDSANNLYVANQDAIGDAPDSVLIFNSAATGNVAPTNTIGGSKTLIDDIEGVALDGAGNIYVLSGLRAGTPPQVASVSIVEFSAGSTGNVAPMRTITGSSTNLSPPGGWGLRVDSTGNIYVSTNTSKILKFAPDATGNVAPIAEIDEMPLTLGDANWTTIALN</sequence>
<dbReference type="AlphaFoldDB" id="A0AAU7DHJ2"/>
<dbReference type="InterPro" id="IPR011042">
    <property type="entry name" value="6-blade_b-propeller_TolB-like"/>
</dbReference>
<dbReference type="RefSeq" id="WP_348262781.1">
    <property type="nucleotide sequence ID" value="NZ_CP121196.1"/>
</dbReference>
<keyword evidence="1" id="KW-0732">Signal</keyword>
<reference evidence="2" key="1">
    <citation type="submission" date="2023-03" db="EMBL/GenBank/DDBJ databases">
        <title>Edaphobacter sp.</title>
        <authorList>
            <person name="Huber K.J."/>
            <person name="Papendorf J."/>
            <person name="Pilke C."/>
            <person name="Bunk B."/>
            <person name="Sproeer C."/>
            <person name="Pester M."/>
        </authorList>
    </citation>
    <scope>NUCLEOTIDE SEQUENCE</scope>
    <source>
        <strain evidence="2">DSM 110680</strain>
    </source>
</reference>
<gene>
    <name evidence="2" type="ORF">P8935_23695</name>
</gene>
<dbReference type="EMBL" id="CP121196">
    <property type="protein sequence ID" value="XBH17557.1"/>
    <property type="molecule type" value="Genomic_DNA"/>
</dbReference>
<proteinExistence type="predicted"/>
<dbReference type="PROSITE" id="PS51257">
    <property type="entry name" value="PROKAR_LIPOPROTEIN"/>
    <property type="match status" value="1"/>
</dbReference>
<dbReference type="Gene3D" id="2.120.10.30">
    <property type="entry name" value="TolB, C-terminal domain"/>
    <property type="match status" value="1"/>
</dbReference>
<evidence type="ECO:0000256" key="1">
    <source>
        <dbReference type="SAM" id="SignalP"/>
    </source>
</evidence>
<accession>A0AAU7DHJ2</accession>
<evidence type="ECO:0000313" key="2">
    <source>
        <dbReference type="EMBL" id="XBH17557.1"/>
    </source>
</evidence>
<dbReference type="Gene3D" id="2.40.10.500">
    <property type="match status" value="1"/>
</dbReference>
<feature type="chain" id="PRO_5043974980" evidence="1">
    <location>
        <begin position="22"/>
        <end position="355"/>
    </location>
</feature>
<protein>
    <submittedName>
        <fullName evidence="2">Uncharacterized protein</fullName>
    </submittedName>
</protein>